<dbReference type="Pfam" id="PF00593">
    <property type="entry name" value="TonB_dep_Rec_b-barrel"/>
    <property type="match status" value="1"/>
</dbReference>
<dbReference type="Pfam" id="PF07715">
    <property type="entry name" value="Plug"/>
    <property type="match status" value="1"/>
</dbReference>
<keyword evidence="10 12" id="KW-0472">Membrane</keyword>
<dbReference type="InterPro" id="IPR037066">
    <property type="entry name" value="Plug_dom_sf"/>
</dbReference>
<gene>
    <name evidence="16" type="ORF">AT746_16400</name>
</gene>
<dbReference type="AlphaFoldDB" id="A0A0U3B7Z6"/>
<comment type="similarity">
    <text evidence="12 13">Belongs to the TonB-dependent receptor family.</text>
</comment>
<accession>A0A0U3B7Z6</accession>
<dbReference type="InterPro" id="IPR000531">
    <property type="entry name" value="Beta-barrel_TonB"/>
</dbReference>
<evidence type="ECO:0000256" key="10">
    <source>
        <dbReference type="ARBA" id="ARBA00023136"/>
    </source>
</evidence>
<dbReference type="GO" id="GO:0015344">
    <property type="term" value="F:siderophore uptake transmembrane transporter activity"/>
    <property type="evidence" value="ECO:0007669"/>
    <property type="project" value="TreeGrafter"/>
</dbReference>
<evidence type="ECO:0000259" key="15">
    <source>
        <dbReference type="Pfam" id="PF07715"/>
    </source>
</evidence>
<organism evidence="16 17">
    <name type="scientific">Lacimicrobium alkaliphilum</name>
    <dbReference type="NCBI Taxonomy" id="1526571"/>
    <lineage>
        <taxon>Bacteria</taxon>
        <taxon>Pseudomonadati</taxon>
        <taxon>Pseudomonadota</taxon>
        <taxon>Gammaproteobacteria</taxon>
        <taxon>Alteromonadales</taxon>
        <taxon>Alteromonadaceae</taxon>
        <taxon>Lacimicrobium</taxon>
    </lineage>
</organism>
<sequence length="665" mass="75737">MRRFLLISIMAGFFTAPQANELERITVTAQRQSLSMAENPLSIAMVGAQELDLMNAVHINQALDRVQGTWISRGNGQEHLTAIRSPVLTGAGGCGAFLIAEDGIPTRASGFCNANQLFEINSEQAGSIEVIRGPGSSWYGSNAVHGIINVISPMPAETDHQLSLEAGPDSFLRGKFRLSSDNLLVYGNASHDGGYQQDSGYEQQKLNLVHTSHLQSWDVITRMALSNLNQNTAGYVQGKNAYKDDSLRRTNPNPEAYRNAKSARLHSQFSQQWGQHRLSLTPYFRFQDMDFLQHYLPWQAIEENNQIGAGVQTLYAWEQQDWRFQAGLDAEWTRGELTETQPEPFSPAIPQGKHYDYQVLARNLSPFMNLRWQASTNLSLSAGLRYDWQQYDYQTRLPAGSACADEVSLCRFIRPANSKVSYPHWSPSLGMVYQLSPTQQLYSQVSLGYRAPQATELFRLQQGQTLAQLDAEQLSSIELGWRGDYQNWFYDLTLYQMYKRNFIFQDTERRNVSNGETRHKGIELALRYQFNPQWSWQFSGSWASHRYANSLSLTSTDIKGNDIDTAPTVMLNSRLRWQPSQNTDLELEWVKMGRYYLDPQNSAEYSGHDLVHLRASQLVDDWKISASLLNILDTDYAERADLGFGQYRYFVGHPRSLYITLSRQW</sequence>
<comment type="subcellular location">
    <subcellularLocation>
        <location evidence="1 12">Cell outer membrane</location>
        <topology evidence="1 12">Multi-pass membrane protein</topology>
    </subcellularLocation>
</comment>
<protein>
    <recommendedName>
        <fullName evidence="18">TonB-dependent receptor</fullName>
    </recommendedName>
</protein>
<proteinExistence type="inferred from homology"/>
<dbReference type="PROSITE" id="PS52016">
    <property type="entry name" value="TONB_DEPENDENT_REC_3"/>
    <property type="match status" value="1"/>
</dbReference>
<evidence type="ECO:0000256" key="3">
    <source>
        <dbReference type="ARBA" id="ARBA00022452"/>
    </source>
</evidence>
<evidence type="ECO:0000259" key="14">
    <source>
        <dbReference type="Pfam" id="PF00593"/>
    </source>
</evidence>
<dbReference type="Gene3D" id="2.170.130.10">
    <property type="entry name" value="TonB-dependent receptor, plug domain"/>
    <property type="match status" value="1"/>
</dbReference>
<keyword evidence="2 12" id="KW-0813">Transport</keyword>
<reference evidence="16 17" key="1">
    <citation type="submission" date="2015-12" db="EMBL/GenBank/DDBJ databases">
        <title>Complete genome of Lacimicrobium alkaliphilum KCTC 32984.</title>
        <authorList>
            <person name="Kim S.-G."/>
            <person name="Lee Y.-J."/>
        </authorList>
    </citation>
    <scope>NUCLEOTIDE SEQUENCE [LARGE SCALE GENOMIC DNA]</scope>
    <source>
        <strain evidence="16 17">YelD216</strain>
    </source>
</reference>
<dbReference type="InterPro" id="IPR012910">
    <property type="entry name" value="Plug_dom"/>
</dbReference>
<dbReference type="Gene3D" id="2.40.170.20">
    <property type="entry name" value="TonB-dependent receptor, beta-barrel domain"/>
    <property type="match status" value="1"/>
</dbReference>
<evidence type="ECO:0000256" key="1">
    <source>
        <dbReference type="ARBA" id="ARBA00004571"/>
    </source>
</evidence>
<keyword evidence="17" id="KW-1185">Reference proteome</keyword>
<evidence type="ECO:0000256" key="6">
    <source>
        <dbReference type="ARBA" id="ARBA00022729"/>
    </source>
</evidence>
<keyword evidence="6" id="KW-0732">Signal</keyword>
<dbReference type="InterPro" id="IPR039426">
    <property type="entry name" value="TonB-dep_rcpt-like"/>
</dbReference>
<evidence type="ECO:0000256" key="12">
    <source>
        <dbReference type="PROSITE-ProRule" id="PRU01360"/>
    </source>
</evidence>
<evidence type="ECO:0000256" key="4">
    <source>
        <dbReference type="ARBA" id="ARBA00022496"/>
    </source>
</evidence>
<dbReference type="PANTHER" id="PTHR32552:SF89">
    <property type="entry name" value="CATECHOLATE SIDEROPHORE RECEPTOR FIU"/>
    <property type="match status" value="1"/>
</dbReference>
<evidence type="ECO:0000313" key="17">
    <source>
        <dbReference type="Proteomes" id="UP000068447"/>
    </source>
</evidence>
<keyword evidence="7" id="KW-0408">Iron</keyword>
<evidence type="ECO:0000256" key="2">
    <source>
        <dbReference type="ARBA" id="ARBA00022448"/>
    </source>
</evidence>
<feature type="domain" description="TonB-dependent receptor plug" evidence="15">
    <location>
        <begin position="38"/>
        <end position="147"/>
    </location>
</feature>
<keyword evidence="4" id="KW-0410">Iron transport</keyword>
<evidence type="ECO:0000256" key="5">
    <source>
        <dbReference type="ARBA" id="ARBA00022692"/>
    </source>
</evidence>
<keyword evidence="8" id="KW-0406">Ion transport</keyword>
<dbReference type="Proteomes" id="UP000068447">
    <property type="component" value="Chromosome"/>
</dbReference>
<evidence type="ECO:0000256" key="11">
    <source>
        <dbReference type="ARBA" id="ARBA00023237"/>
    </source>
</evidence>
<dbReference type="PANTHER" id="PTHR32552">
    <property type="entry name" value="FERRICHROME IRON RECEPTOR-RELATED"/>
    <property type="match status" value="1"/>
</dbReference>
<dbReference type="InterPro" id="IPR036942">
    <property type="entry name" value="Beta-barrel_TonB_sf"/>
</dbReference>
<feature type="domain" description="TonB-dependent receptor-like beta-barrel" evidence="14">
    <location>
        <begin position="192"/>
        <end position="631"/>
    </location>
</feature>
<name>A0A0U3B7Z6_9ALTE</name>
<dbReference type="SUPFAM" id="SSF56935">
    <property type="entry name" value="Porins"/>
    <property type="match status" value="1"/>
</dbReference>
<keyword evidence="9 13" id="KW-0798">TonB box</keyword>
<dbReference type="KEGG" id="lal:AT746_16400"/>
<dbReference type="GO" id="GO:0009279">
    <property type="term" value="C:cell outer membrane"/>
    <property type="evidence" value="ECO:0007669"/>
    <property type="project" value="UniProtKB-SubCell"/>
</dbReference>
<keyword evidence="11 12" id="KW-0998">Cell outer membrane</keyword>
<keyword evidence="5 12" id="KW-0812">Transmembrane</keyword>
<evidence type="ECO:0000313" key="16">
    <source>
        <dbReference type="EMBL" id="ALS99689.1"/>
    </source>
</evidence>
<keyword evidence="3 12" id="KW-1134">Transmembrane beta strand</keyword>
<dbReference type="RefSeq" id="WP_062482526.1">
    <property type="nucleotide sequence ID" value="NZ_CP013650.1"/>
</dbReference>
<evidence type="ECO:0000256" key="7">
    <source>
        <dbReference type="ARBA" id="ARBA00023004"/>
    </source>
</evidence>
<evidence type="ECO:0000256" key="9">
    <source>
        <dbReference type="ARBA" id="ARBA00023077"/>
    </source>
</evidence>
<dbReference type="EMBL" id="CP013650">
    <property type="protein sequence ID" value="ALS99689.1"/>
    <property type="molecule type" value="Genomic_DNA"/>
</dbReference>
<evidence type="ECO:0008006" key="18">
    <source>
        <dbReference type="Google" id="ProtNLM"/>
    </source>
</evidence>
<evidence type="ECO:0000256" key="8">
    <source>
        <dbReference type="ARBA" id="ARBA00023065"/>
    </source>
</evidence>
<dbReference type="STRING" id="1526571.AT746_16400"/>
<evidence type="ECO:0000256" key="13">
    <source>
        <dbReference type="RuleBase" id="RU003357"/>
    </source>
</evidence>